<dbReference type="PROSITE" id="PS51379">
    <property type="entry name" value="4FE4S_FER_2"/>
    <property type="match status" value="1"/>
</dbReference>
<dbReference type="GO" id="GO:0016491">
    <property type="term" value="F:oxidoreductase activity"/>
    <property type="evidence" value="ECO:0007669"/>
    <property type="project" value="UniProtKB-KW"/>
</dbReference>
<evidence type="ECO:0000256" key="6">
    <source>
        <dbReference type="SAM" id="MobiDB-lite"/>
    </source>
</evidence>
<proteinExistence type="predicted"/>
<keyword evidence="9" id="KW-1185">Reference proteome</keyword>
<dbReference type="GO" id="GO:0005886">
    <property type="term" value="C:plasma membrane"/>
    <property type="evidence" value="ECO:0007669"/>
    <property type="project" value="TreeGrafter"/>
</dbReference>
<dbReference type="InterPro" id="IPR017900">
    <property type="entry name" value="4Fe4S_Fe_S_CS"/>
</dbReference>
<accession>A0A062XM06</accession>
<dbReference type="EMBL" id="JMFG01000020">
    <property type="protein sequence ID" value="KDA53597.1"/>
    <property type="molecule type" value="Genomic_DNA"/>
</dbReference>
<dbReference type="GO" id="GO:0046872">
    <property type="term" value="F:metal ion binding"/>
    <property type="evidence" value="ECO:0007669"/>
    <property type="project" value="UniProtKB-KW"/>
</dbReference>
<dbReference type="InterPro" id="IPR051460">
    <property type="entry name" value="HdrC_iron-sulfur_subunit"/>
</dbReference>
<dbReference type="InterPro" id="IPR017896">
    <property type="entry name" value="4Fe4S_Fe-S-bd"/>
</dbReference>
<evidence type="ECO:0000313" key="8">
    <source>
        <dbReference type="EMBL" id="KDA53597.1"/>
    </source>
</evidence>
<dbReference type="Proteomes" id="UP000027284">
    <property type="component" value="Unassembled WGS sequence"/>
</dbReference>
<dbReference type="RefSeq" id="WP_053335105.1">
    <property type="nucleotide sequence ID" value="NZ_JMFG01000020.1"/>
</dbReference>
<keyword evidence="5" id="KW-0411">Iron-sulfur</keyword>
<organism evidence="8 9">
    <name type="scientific">Thermoanaerobaculum aquaticum</name>
    <dbReference type="NCBI Taxonomy" id="1312852"/>
    <lineage>
        <taxon>Bacteria</taxon>
        <taxon>Pseudomonadati</taxon>
        <taxon>Acidobacteriota</taxon>
        <taxon>Thermoanaerobaculia</taxon>
        <taxon>Thermoanaerobaculales</taxon>
        <taxon>Thermoanaerobaculaceae</taxon>
        <taxon>Thermoanaerobaculum</taxon>
    </lineage>
</organism>
<evidence type="ECO:0000256" key="1">
    <source>
        <dbReference type="ARBA" id="ARBA00022485"/>
    </source>
</evidence>
<comment type="caution">
    <text evidence="8">The sequence shown here is derived from an EMBL/GenBank/DDBJ whole genome shotgun (WGS) entry which is preliminary data.</text>
</comment>
<evidence type="ECO:0000256" key="3">
    <source>
        <dbReference type="ARBA" id="ARBA00023002"/>
    </source>
</evidence>
<dbReference type="InterPro" id="IPR009051">
    <property type="entry name" value="Helical_ferredxn"/>
</dbReference>
<dbReference type="GO" id="GO:0051539">
    <property type="term" value="F:4 iron, 4 sulfur cluster binding"/>
    <property type="evidence" value="ECO:0007669"/>
    <property type="project" value="UniProtKB-KW"/>
</dbReference>
<keyword evidence="3" id="KW-0560">Oxidoreductase</keyword>
<dbReference type="STRING" id="1312852.EG19_05190"/>
<dbReference type="AlphaFoldDB" id="A0A062XM06"/>
<evidence type="ECO:0000256" key="2">
    <source>
        <dbReference type="ARBA" id="ARBA00022723"/>
    </source>
</evidence>
<dbReference type="SUPFAM" id="SSF46548">
    <property type="entry name" value="alpha-helical ferredoxin"/>
    <property type="match status" value="1"/>
</dbReference>
<evidence type="ECO:0000256" key="4">
    <source>
        <dbReference type="ARBA" id="ARBA00023004"/>
    </source>
</evidence>
<evidence type="ECO:0000256" key="5">
    <source>
        <dbReference type="ARBA" id="ARBA00023014"/>
    </source>
</evidence>
<reference evidence="8 9" key="1">
    <citation type="submission" date="2014-04" db="EMBL/GenBank/DDBJ databases">
        <title>The Genome Sequence of Thermoanaerobaculum aquaticum MP-01, The First Cultivated Group 23 Acidobacterium.</title>
        <authorList>
            <person name="Stamps B.W."/>
            <person name="Losey N.A."/>
            <person name="Lawson P.A."/>
            <person name="Stevenson B.S."/>
        </authorList>
    </citation>
    <scope>NUCLEOTIDE SEQUENCE [LARGE SCALE GENOMIC DNA]</scope>
    <source>
        <strain evidence="8 9">MP-01</strain>
    </source>
</reference>
<gene>
    <name evidence="8" type="ORF">EG19_05190</name>
</gene>
<keyword evidence="1" id="KW-0004">4Fe-4S</keyword>
<evidence type="ECO:0000313" key="9">
    <source>
        <dbReference type="Proteomes" id="UP000027284"/>
    </source>
</evidence>
<dbReference type="PANTHER" id="PTHR43255:SF1">
    <property type="entry name" value="IRON-SULFUR-BINDING OXIDOREDUCTASE FADF-RELATED"/>
    <property type="match status" value="1"/>
</dbReference>
<feature type="domain" description="4Fe-4S ferredoxin-type" evidence="7">
    <location>
        <begin position="26"/>
        <end position="57"/>
    </location>
</feature>
<sequence length="224" mass="24557">MGHWTKAWRIRYQHQLDPAFPKKVMAIPEGEAVARCIQCGTCAATCPVSHYMDYTPRRIVAMTRAGMRDDVLSCFTIWLCASCYACTVACPQKIPITEVMYALKRMAIHEGVYPRRFPVPILAREFFKVVAKRGRNSEGEVTLRMYLKAGPWRHVGKAGLGVKLFLKGRLGIVADRIRNRRQLSALLSGLESRLAARGGPPGPLQAHTPPGVAVSAAGGKGGVA</sequence>
<dbReference type="PANTHER" id="PTHR43255">
    <property type="entry name" value="IRON-SULFUR-BINDING OXIDOREDUCTASE FADF-RELATED-RELATED"/>
    <property type="match status" value="1"/>
</dbReference>
<dbReference type="OrthoDB" id="9794954at2"/>
<evidence type="ECO:0000259" key="7">
    <source>
        <dbReference type="PROSITE" id="PS51379"/>
    </source>
</evidence>
<dbReference type="Pfam" id="PF13183">
    <property type="entry name" value="Fer4_8"/>
    <property type="match status" value="1"/>
</dbReference>
<keyword evidence="4" id="KW-0408">Iron</keyword>
<protein>
    <recommendedName>
        <fullName evidence="7">4Fe-4S ferredoxin-type domain-containing protein</fullName>
    </recommendedName>
</protein>
<name>A0A062XM06_9BACT</name>
<feature type="region of interest" description="Disordered" evidence="6">
    <location>
        <begin position="197"/>
        <end position="224"/>
    </location>
</feature>
<dbReference type="Gene3D" id="1.10.1060.10">
    <property type="entry name" value="Alpha-helical ferredoxin"/>
    <property type="match status" value="1"/>
</dbReference>
<keyword evidence="2" id="KW-0479">Metal-binding</keyword>
<dbReference type="PROSITE" id="PS00198">
    <property type="entry name" value="4FE4S_FER_1"/>
    <property type="match status" value="1"/>
</dbReference>